<evidence type="ECO:0000313" key="3">
    <source>
        <dbReference type="Proteomes" id="UP000654075"/>
    </source>
</evidence>
<organism evidence="1 3">
    <name type="scientific">Polarella glacialis</name>
    <name type="common">Dinoflagellate</name>
    <dbReference type="NCBI Taxonomy" id="89957"/>
    <lineage>
        <taxon>Eukaryota</taxon>
        <taxon>Sar</taxon>
        <taxon>Alveolata</taxon>
        <taxon>Dinophyceae</taxon>
        <taxon>Suessiales</taxon>
        <taxon>Suessiaceae</taxon>
        <taxon>Polarella</taxon>
    </lineage>
</organism>
<sequence length="194" mass="21099">MESPDSPGQIASSSTVDCTRTSDTAAAAATTTSTTATTAAAVELDVSPAEKLQHLVAFLIPTLQKRPPFPCSSVDFDIERGVVIISGDTDRATAWERWSKVVEKECKKIVVEDLGKMDGHEGVLLNTAFSEAGWEKMAKHELEEKIKVVFRKDGHVLLVGAKAKLEKKAVPIRTLLGHFHWRLSGQYQGQAPAM</sequence>
<keyword evidence="3" id="KW-1185">Reference proteome</keyword>
<dbReference type="EMBL" id="CAJNNV010028011">
    <property type="protein sequence ID" value="CAE8622604.1"/>
    <property type="molecule type" value="Genomic_DNA"/>
</dbReference>
<gene>
    <name evidence="1" type="ORF">PGLA1383_LOCUS40041</name>
    <name evidence="2" type="ORF">PGLA2088_LOCUS23560</name>
</gene>
<dbReference type="EMBL" id="CAJNNW010026214">
    <property type="protein sequence ID" value="CAE8683657.1"/>
    <property type="molecule type" value="Genomic_DNA"/>
</dbReference>
<dbReference type="OrthoDB" id="47218at2759"/>
<dbReference type="Proteomes" id="UP000626109">
    <property type="component" value="Unassembled WGS sequence"/>
</dbReference>
<protein>
    <submittedName>
        <fullName evidence="1">Uncharacterized protein</fullName>
    </submittedName>
</protein>
<accession>A0A813GCA1</accession>
<dbReference type="AlphaFoldDB" id="A0A813GCA1"/>
<evidence type="ECO:0000313" key="1">
    <source>
        <dbReference type="EMBL" id="CAE8622604.1"/>
    </source>
</evidence>
<dbReference type="Proteomes" id="UP000654075">
    <property type="component" value="Unassembled WGS sequence"/>
</dbReference>
<evidence type="ECO:0000313" key="2">
    <source>
        <dbReference type="EMBL" id="CAE8683657.1"/>
    </source>
</evidence>
<name>A0A813GCA1_POLGL</name>
<comment type="caution">
    <text evidence="1">The sequence shown here is derived from an EMBL/GenBank/DDBJ whole genome shotgun (WGS) entry which is preliminary data.</text>
</comment>
<proteinExistence type="predicted"/>
<reference evidence="1" key="1">
    <citation type="submission" date="2021-02" db="EMBL/GenBank/DDBJ databases">
        <authorList>
            <person name="Dougan E. K."/>
            <person name="Rhodes N."/>
            <person name="Thang M."/>
            <person name="Chan C."/>
        </authorList>
    </citation>
    <scope>NUCLEOTIDE SEQUENCE</scope>
</reference>